<dbReference type="EMBL" id="GGEC01072665">
    <property type="protein sequence ID" value="MBX53149.1"/>
    <property type="molecule type" value="Transcribed_RNA"/>
</dbReference>
<protein>
    <submittedName>
        <fullName evidence="1">Uncharacterized protein</fullName>
    </submittedName>
</protein>
<organism evidence="1">
    <name type="scientific">Rhizophora mucronata</name>
    <name type="common">Asiatic mangrove</name>
    <dbReference type="NCBI Taxonomy" id="61149"/>
    <lineage>
        <taxon>Eukaryota</taxon>
        <taxon>Viridiplantae</taxon>
        <taxon>Streptophyta</taxon>
        <taxon>Embryophyta</taxon>
        <taxon>Tracheophyta</taxon>
        <taxon>Spermatophyta</taxon>
        <taxon>Magnoliopsida</taxon>
        <taxon>eudicotyledons</taxon>
        <taxon>Gunneridae</taxon>
        <taxon>Pentapetalae</taxon>
        <taxon>rosids</taxon>
        <taxon>fabids</taxon>
        <taxon>Malpighiales</taxon>
        <taxon>Rhizophoraceae</taxon>
        <taxon>Rhizophora</taxon>
    </lineage>
</organism>
<accession>A0A2P2PEN5</accession>
<evidence type="ECO:0000313" key="1">
    <source>
        <dbReference type="EMBL" id="MBX53149.1"/>
    </source>
</evidence>
<sequence>MNNRNKTQIFHPTTHIKI</sequence>
<reference evidence="1" key="1">
    <citation type="submission" date="2018-02" db="EMBL/GenBank/DDBJ databases">
        <title>Rhizophora mucronata_Transcriptome.</title>
        <authorList>
            <person name="Meera S.P."/>
            <person name="Sreeshan A."/>
            <person name="Augustine A."/>
        </authorList>
    </citation>
    <scope>NUCLEOTIDE SEQUENCE</scope>
    <source>
        <tissue evidence="1">Leaf</tissue>
    </source>
</reference>
<dbReference type="AlphaFoldDB" id="A0A2P2PEN5"/>
<proteinExistence type="predicted"/>
<name>A0A2P2PEN5_RHIMU</name>